<gene>
    <name evidence="2" type="ORF">AVDCRST_MAG49-2772</name>
</gene>
<name>A0A6J4V3M1_9BACT</name>
<feature type="non-terminal residue" evidence="2">
    <location>
        <position position="242"/>
    </location>
</feature>
<feature type="compositionally biased region" description="Basic and acidic residues" evidence="1">
    <location>
        <begin position="57"/>
        <end position="82"/>
    </location>
</feature>
<feature type="compositionally biased region" description="Gly residues" evidence="1">
    <location>
        <begin position="230"/>
        <end position="242"/>
    </location>
</feature>
<feature type="compositionally biased region" description="Basic and acidic residues" evidence="1">
    <location>
        <begin position="214"/>
        <end position="223"/>
    </location>
</feature>
<evidence type="ECO:0000256" key="1">
    <source>
        <dbReference type="SAM" id="MobiDB-lite"/>
    </source>
</evidence>
<organism evidence="2">
    <name type="scientific">uncultured Thermomicrobiales bacterium</name>
    <dbReference type="NCBI Taxonomy" id="1645740"/>
    <lineage>
        <taxon>Bacteria</taxon>
        <taxon>Pseudomonadati</taxon>
        <taxon>Thermomicrobiota</taxon>
        <taxon>Thermomicrobia</taxon>
        <taxon>Thermomicrobiales</taxon>
        <taxon>environmental samples</taxon>
    </lineage>
</organism>
<evidence type="ECO:0000313" key="2">
    <source>
        <dbReference type="EMBL" id="CAA9564388.1"/>
    </source>
</evidence>
<feature type="region of interest" description="Disordered" evidence="1">
    <location>
        <begin position="1"/>
        <end position="119"/>
    </location>
</feature>
<dbReference type="AlphaFoldDB" id="A0A6J4V3M1"/>
<feature type="non-terminal residue" evidence="2">
    <location>
        <position position="1"/>
    </location>
</feature>
<feature type="compositionally biased region" description="Gly residues" evidence="1">
    <location>
        <begin position="106"/>
        <end position="119"/>
    </location>
</feature>
<sequence length="242" mass="26008">RLVQPGDDLGVRRPLQRAGLQHPDQRAARRRPCGVVPAVGRGRLGDQPRRRGRGLHQRPDRRDDGLDGRPATRPDGRRGDRVRGRHVVPARGAAVRQHHRRRRPGDPGGGPARAAGGGLPVHHLLHLDRRDGEVVPGHRLHADADLGGPEPGDAGVLHREPELPDRGRPAPADQAPGCCPPPGPRRGPDHRRRLRAGLDRRRGPAAGPRRRGHRTDGGRRADRAAAAGNRGAGSGYPGGLLL</sequence>
<dbReference type="EMBL" id="CADCWG010000193">
    <property type="protein sequence ID" value="CAA9564388.1"/>
    <property type="molecule type" value="Genomic_DNA"/>
</dbReference>
<protein>
    <submittedName>
        <fullName evidence="2">Glycerol-3-phosphate ABC transporter, periplasmic glycerol-3-phosphate-binding protein</fullName>
    </submittedName>
</protein>
<feature type="region of interest" description="Disordered" evidence="1">
    <location>
        <begin position="139"/>
        <end position="242"/>
    </location>
</feature>
<accession>A0A6J4V3M1</accession>
<proteinExistence type="predicted"/>
<reference evidence="2" key="1">
    <citation type="submission" date="2020-02" db="EMBL/GenBank/DDBJ databases">
        <authorList>
            <person name="Meier V. D."/>
        </authorList>
    </citation>
    <scope>NUCLEOTIDE SEQUENCE</scope>
    <source>
        <strain evidence="2">AVDCRST_MAG49</strain>
    </source>
</reference>
<feature type="compositionally biased region" description="Basic and acidic residues" evidence="1">
    <location>
        <begin position="156"/>
        <end position="168"/>
    </location>
</feature>